<keyword evidence="6" id="KW-1185">Reference proteome</keyword>
<dbReference type="Proteomes" id="UP001145072">
    <property type="component" value="Unassembled WGS sequence"/>
</dbReference>
<evidence type="ECO:0000313" key="5">
    <source>
        <dbReference type="EMBL" id="MDC3421603.1"/>
    </source>
</evidence>
<comment type="function">
    <text evidence="4">Acts as an anti-CsrA protein, binds CsrA and prevents it from repressing translation of its target genes, one of which is flagellin. Binds to flagellin and participates in the assembly of the flagellum.</text>
</comment>
<dbReference type="NCBIfam" id="NF009793">
    <property type="entry name" value="PRK13285.1-1"/>
    <property type="match status" value="1"/>
</dbReference>
<evidence type="ECO:0000256" key="3">
    <source>
        <dbReference type="ARBA" id="ARBA00022845"/>
    </source>
</evidence>
<comment type="subunit">
    <text evidence="4">Interacts with translational regulator CsrA and flagellin(s).</text>
</comment>
<dbReference type="GO" id="GO:0006417">
    <property type="term" value="P:regulation of translation"/>
    <property type="evidence" value="ECO:0007669"/>
    <property type="project" value="UniProtKB-KW"/>
</dbReference>
<comment type="caution">
    <text evidence="5">The sequence shown here is derived from an EMBL/GenBank/DDBJ whole genome shotgun (WGS) entry which is preliminary data.</text>
</comment>
<accession>A0A9X3WMQ7</accession>
<keyword evidence="4" id="KW-0143">Chaperone</keyword>
<proteinExistence type="inferred from homology"/>
<evidence type="ECO:0000256" key="4">
    <source>
        <dbReference type="HAMAP-Rule" id="MF_01185"/>
    </source>
</evidence>
<gene>
    <name evidence="4" type="primary">fliW</name>
    <name evidence="5" type="ORF">NC661_14610</name>
</gene>
<dbReference type="RefSeq" id="WP_259870835.1">
    <property type="nucleotide sequence ID" value="NZ_JAMQJZ010000012.1"/>
</dbReference>
<keyword evidence="2 4" id="KW-1005">Bacterial flagellum biogenesis</keyword>
<keyword evidence="3 4" id="KW-0810">Translation regulation</keyword>
<keyword evidence="5" id="KW-0282">Flagellum</keyword>
<dbReference type="SUPFAM" id="SSF141457">
    <property type="entry name" value="BH3618-like"/>
    <property type="match status" value="1"/>
</dbReference>
<name>A0A9X3WMQ7_9BACI</name>
<dbReference type="PANTHER" id="PTHR39190">
    <property type="entry name" value="FLAGELLAR ASSEMBLY FACTOR FLIW"/>
    <property type="match status" value="1"/>
</dbReference>
<dbReference type="InterPro" id="IPR024046">
    <property type="entry name" value="Flagellar_assmbl_FliW_dom_sf"/>
</dbReference>
<dbReference type="GO" id="GO:0005737">
    <property type="term" value="C:cytoplasm"/>
    <property type="evidence" value="ECO:0007669"/>
    <property type="project" value="UniProtKB-SubCell"/>
</dbReference>
<dbReference type="HAMAP" id="MF_01185">
    <property type="entry name" value="FliW"/>
    <property type="match status" value="1"/>
</dbReference>
<dbReference type="PANTHER" id="PTHR39190:SF1">
    <property type="entry name" value="FLAGELLAR ASSEMBLY FACTOR FLIW"/>
    <property type="match status" value="1"/>
</dbReference>
<dbReference type="GO" id="GO:0044780">
    <property type="term" value="P:bacterial-type flagellum assembly"/>
    <property type="evidence" value="ECO:0007669"/>
    <property type="project" value="UniProtKB-UniRule"/>
</dbReference>
<dbReference type="Gene3D" id="2.30.290.10">
    <property type="entry name" value="BH3618-like"/>
    <property type="match status" value="1"/>
</dbReference>
<keyword evidence="1 4" id="KW-0963">Cytoplasm</keyword>
<organism evidence="5 6">
    <name type="scientific">Aquibacillus koreensis</name>
    <dbReference type="NCBI Taxonomy" id="279446"/>
    <lineage>
        <taxon>Bacteria</taxon>
        <taxon>Bacillati</taxon>
        <taxon>Bacillota</taxon>
        <taxon>Bacilli</taxon>
        <taxon>Bacillales</taxon>
        <taxon>Bacillaceae</taxon>
        <taxon>Aquibacillus</taxon>
    </lineage>
</organism>
<reference evidence="5" key="1">
    <citation type="submission" date="2022-06" db="EMBL/GenBank/DDBJ databases">
        <title>Aquibacillus sp. a new bacterium isolated from soil saline samples.</title>
        <authorList>
            <person name="Galisteo C."/>
            <person name="De La Haba R."/>
            <person name="Sanchez-Porro C."/>
            <person name="Ventosa A."/>
        </authorList>
    </citation>
    <scope>NUCLEOTIDE SEQUENCE</scope>
    <source>
        <strain evidence="5">JCM 12387</strain>
    </source>
</reference>
<dbReference type="AlphaFoldDB" id="A0A9X3WMQ7"/>
<evidence type="ECO:0000256" key="2">
    <source>
        <dbReference type="ARBA" id="ARBA00022795"/>
    </source>
</evidence>
<evidence type="ECO:0000313" key="6">
    <source>
        <dbReference type="Proteomes" id="UP001145072"/>
    </source>
</evidence>
<evidence type="ECO:0000256" key="1">
    <source>
        <dbReference type="ARBA" id="ARBA00022490"/>
    </source>
</evidence>
<comment type="subcellular location">
    <subcellularLocation>
        <location evidence="4">Cytoplasm</location>
    </subcellularLocation>
</comment>
<sequence>MKLQTKYFGEIDVNEKEIISFPQGIPGFVNEKEFLLLPLEDNSVFQVLQSASNVDPAFIVVNPFHFVTGYEFDLDQGTLELLEIESEKDVNVLSIVSLKDPFTTSTANLQAPVVINQAKRIGKQYITNLKDFTTKETLFTKQLTSQVKED</sequence>
<dbReference type="EMBL" id="JAMQJZ010000012">
    <property type="protein sequence ID" value="MDC3421603.1"/>
    <property type="molecule type" value="Genomic_DNA"/>
</dbReference>
<comment type="similarity">
    <text evidence="4">Belongs to the FliW family.</text>
</comment>
<keyword evidence="5" id="KW-0966">Cell projection</keyword>
<dbReference type="InterPro" id="IPR003775">
    <property type="entry name" value="Flagellar_assembly_factor_FliW"/>
</dbReference>
<protein>
    <recommendedName>
        <fullName evidence="4">Flagellar assembly factor FliW</fullName>
    </recommendedName>
</protein>
<keyword evidence="5" id="KW-0969">Cilium</keyword>
<dbReference type="Pfam" id="PF02623">
    <property type="entry name" value="FliW"/>
    <property type="match status" value="1"/>
</dbReference>